<keyword evidence="1" id="KW-0472">Membrane</keyword>
<dbReference type="RefSeq" id="WP_065058906.1">
    <property type="nucleotide sequence ID" value="NZ_CADFGN010000012.1"/>
</dbReference>
<keyword evidence="5" id="KW-1185">Reference proteome</keyword>
<protein>
    <recommendedName>
        <fullName evidence="6">Cytochrome c oxidase subunit 2A</fullName>
    </recommendedName>
</protein>
<evidence type="ECO:0000313" key="2">
    <source>
        <dbReference type="EMBL" id="PXX14137.1"/>
    </source>
</evidence>
<dbReference type="Proteomes" id="UP000183529">
    <property type="component" value="Unassembled WGS sequence"/>
</dbReference>
<reference evidence="3 4" key="1">
    <citation type="submission" date="2016-10" db="EMBL/GenBank/DDBJ databases">
        <authorList>
            <person name="Varghese N."/>
            <person name="Submissions S."/>
        </authorList>
    </citation>
    <scope>NUCLEOTIDE SEQUENCE [LARGE SCALE GENOMIC DNA]</scope>
    <source>
        <strain evidence="3 4">LMG 22274</strain>
    </source>
</reference>
<evidence type="ECO:0000256" key="1">
    <source>
        <dbReference type="SAM" id="Phobius"/>
    </source>
</evidence>
<dbReference type="Proteomes" id="UP000247515">
    <property type="component" value="Unassembled WGS sequence"/>
</dbReference>
<dbReference type="AlphaFoldDB" id="A0A1A5XHQ1"/>
<accession>A0A1A5XHQ1</accession>
<comment type="caution">
    <text evidence="3">The sequence shown here is derived from an EMBL/GenBank/DDBJ whole genome shotgun (WGS) entry which is preliminary data.</text>
</comment>
<name>A0A1A5XHQ1_9BURK</name>
<sequence>MIETSVPEQPGERPQHEQVDEIVRRGPGGALALAGIATAIVFAIWFAFYFLVFLPRGVIQ</sequence>
<feature type="transmembrane region" description="Helical" evidence="1">
    <location>
        <begin position="30"/>
        <end position="54"/>
    </location>
</feature>
<dbReference type="EMBL" id="FNZM01000014">
    <property type="protein sequence ID" value="SEK05056.1"/>
    <property type="molecule type" value="Genomic_DNA"/>
</dbReference>
<keyword evidence="1" id="KW-0812">Transmembrane</keyword>
<gene>
    <name evidence="2" type="ORF">C7400_11371</name>
    <name evidence="3" type="ORF">SAMN05216550_114153</name>
</gene>
<evidence type="ECO:0000313" key="3">
    <source>
        <dbReference type="EMBL" id="SEK05056.1"/>
    </source>
</evidence>
<proteinExistence type="predicted"/>
<dbReference type="EMBL" id="QJJV01000013">
    <property type="protein sequence ID" value="PXX14137.1"/>
    <property type="molecule type" value="Genomic_DNA"/>
</dbReference>
<evidence type="ECO:0000313" key="4">
    <source>
        <dbReference type="Proteomes" id="UP000183529"/>
    </source>
</evidence>
<evidence type="ECO:0000313" key="5">
    <source>
        <dbReference type="Proteomes" id="UP000247515"/>
    </source>
</evidence>
<organism evidence="3 4">
    <name type="scientific">Paraburkholderia tropica</name>
    <dbReference type="NCBI Taxonomy" id="92647"/>
    <lineage>
        <taxon>Bacteria</taxon>
        <taxon>Pseudomonadati</taxon>
        <taxon>Pseudomonadota</taxon>
        <taxon>Betaproteobacteria</taxon>
        <taxon>Burkholderiales</taxon>
        <taxon>Burkholderiaceae</taxon>
        <taxon>Paraburkholderia</taxon>
    </lineage>
</organism>
<reference evidence="2 5" key="2">
    <citation type="submission" date="2018-05" db="EMBL/GenBank/DDBJ databases">
        <title>Genomic Encyclopedia of Type Strains, Phase IV (KMG-V): Genome sequencing to study the core and pangenomes of soil and plant-associated prokaryotes.</title>
        <authorList>
            <person name="Whitman W."/>
        </authorList>
    </citation>
    <scope>NUCLEOTIDE SEQUENCE [LARGE SCALE GENOMIC DNA]</scope>
    <source>
        <strain evidence="2 5">SIr-6563</strain>
    </source>
</reference>
<evidence type="ECO:0008006" key="6">
    <source>
        <dbReference type="Google" id="ProtNLM"/>
    </source>
</evidence>
<keyword evidence="1" id="KW-1133">Transmembrane helix</keyword>
<dbReference type="GeneID" id="61304052"/>